<protein>
    <submittedName>
        <fullName evidence="2">Uncharacterized protein</fullName>
    </submittedName>
</protein>
<gene>
    <name evidence="2" type="ORF">EV668_2801</name>
</gene>
<feature type="transmembrane region" description="Helical" evidence="1">
    <location>
        <begin position="20"/>
        <end position="40"/>
    </location>
</feature>
<evidence type="ECO:0000313" key="3">
    <source>
        <dbReference type="Proteomes" id="UP000295122"/>
    </source>
</evidence>
<sequence length="334" mass="36399">MPGSDLDAPASSGSPWRVALLAGLAVLLACLGLVAGRVLWFDPYWVWRQTPPWLAETGGANRLIDRQTRRAKTLQALSRDYEIALVGSSTTYHGLDPADADPPFRGRIYNAGISGILAGELPAIAAIVASRPRARRVMIGLDYYMVSRTDRAVRLDPALETVLGRLGARLGSVIGRPFIEDAWPSEVAAKTDPGSWTYDGFRVTPPLSPDETRLNAAIRRRTTVGLVPATYAGLERALDILAGREVVLYLAPVNPAQSRLLDELGLLGDLERWRADMRRLAESRRLPFHDLTALGRDAPFDPDKGSTAAWLDNLHYTPVIGRRVLAALGLRAAP</sequence>
<accession>A0A4R7BVT5</accession>
<keyword evidence="1" id="KW-0812">Transmembrane</keyword>
<dbReference type="RefSeq" id="WP_133770995.1">
    <property type="nucleotide sequence ID" value="NZ_SNZR01000013.1"/>
</dbReference>
<dbReference type="OrthoDB" id="7979413at2"/>
<reference evidence="2 3" key="1">
    <citation type="submission" date="2019-03" db="EMBL/GenBank/DDBJ databases">
        <title>Genomic Encyclopedia of Type Strains, Phase IV (KMG-IV): sequencing the most valuable type-strain genomes for metagenomic binning, comparative biology and taxonomic classification.</title>
        <authorList>
            <person name="Goeker M."/>
        </authorList>
    </citation>
    <scope>NUCLEOTIDE SEQUENCE [LARGE SCALE GENOMIC DNA]</scope>
    <source>
        <strain evidence="2 3">DSM 25903</strain>
    </source>
</reference>
<dbReference type="SUPFAM" id="SSF52266">
    <property type="entry name" value="SGNH hydrolase"/>
    <property type="match status" value="1"/>
</dbReference>
<keyword evidence="1" id="KW-1133">Transmembrane helix</keyword>
<dbReference type="Proteomes" id="UP000295122">
    <property type="component" value="Unassembled WGS sequence"/>
</dbReference>
<name>A0A4R7BVT5_9HYPH</name>
<dbReference type="AlphaFoldDB" id="A0A4R7BVT5"/>
<evidence type="ECO:0000313" key="2">
    <source>
        <dbReference type="EMBL" id="TDR89964.1"/>
    </source>
</evidence>
<proteinExistence type="predicted"/>
<organism evidence="2 3">
    <name type="scientific">Enterovirga rhinocerotis</name>
    <dbReference type="NCBI Taxonomy" id="1339210"/>
    <lineage>
        <taxon>Bacteria</taxon>
        <taxon>Pseudomonadati</taxon>
        <taxon>Pseudomonadota</taxon>
        <taxon>Alphaproteobacteria</taxon>
        <taxon>Hyphomicrobiales</taxon>
        <taxon>Methylobacteriaceae</taxon>
        <taxon>Enterovirga</taxon>
    </lineage>
</organism>
<keyword evidence="1" id="KW-0472">Membrane</keyword>
<evidence type="ECO:0000256" key="1">
    <source>
        <dbReference type="SAM" id="Phobius"/>
    </source>
</evidence>
<comment type="caution">
    <text evidence="2">The sequence shown here is derived from an EMBL/GenBank/DDBJ whole genome shotgun (WGS) entry which is preliminary data.</text>
</comment>
<keyword evidence="3" id="KW-1185">Reference proteome</keyword>
<dbReference type="EMBL" id="SNZR01000013">
    <property type="protein sequence ID" value="TDR89964.1"/>
    <property type="molecule type" value="Genomic_DNA"/>
</dbReference>